<reference evidence="3 4" key="2">
    <citation type="submission" date="2020-08" db="EMBL/GenBank/DDBJ databases">
        <authorList>
            <person name="Partida-Martinez L."/>
            <person name="Huntemann M."/>
            <person name="Clum A."/>
            <person name="Wang J."/>
            <person name="Palaniappan K."/>
            <person name="Ritter S."/>
            <person name="Chen I.-M."/>
            <person name="Stamatis D."/>
            <person name="Reddy T."/>
            <person name="O'Malley R."/>
            <person name="Daum C."/>
            <person name="Shapiro N."/>
            <person name="Ivanova N."/>
            <person name="Kyrpides N."/>
            <person name="Woyke T."/>
        </authorList>
    </citation>
    <scope>NUCLEOTIDE SEQUENCE [LARGE SCALE GENOMIC DNA]</scope>
    <source>
        <strain evidence="3 4">AS3.13</strain>
    </source>
</reference>
<evidence type="ECO:0000259" key="2">
    <source>
        <dbReference type="Pfam" id="PF09917"/>
    </source>
</evidence>
<dbReference type="RefSeq" id="WP_184504431.1">
    <property type="nucleotide sequence ID" value="NZ_JACHBT010000005.1"/>
</dbReference>
<dbReference type="EMBL" id="JACHBT010000005">
    <property type="protein sequence ID" value="MBB6504111.1"/>
    <property type="molecule type" value="Genomic_DNA"/>
</dbReference>
<dbReference type="InterPro" id="IPR019223">
    <property type="entry name" value="DUF2147"/>
</dbReference>
<protein>
    <submittedName>
        <fullName evidence="3">Uncharacterized protein (DUF2147 family)</fullName>
    </submittedName>
</protein>
<accession>A0A7X0JAL0</accession>
<organism evidence="3 4">
    <name type="scientific">Sphingomonas endophytica</name>
    <dbReference type="NCBI Taxonomy" id="869719"/>
    <lineage>
        <taxon>Bacteria</taxon>
        <taxon>Pseudomonadati</taxon>
        <taxon>Pseudomonadota</taxon>
        <taxon>Alphaproteobacteria</taxon>
        <taxon>Sphingomonadales</taxon>
        <taxon>Sphingomonadaceae</taxon>
        <taxon>Sphingomonas</taxon>
    </lineage>
</organism>
<dbReference type="Gene3D" id="2.40.128.520">
    <property type="match status" value="1"/>
</dbReference>
<comment type="caution">
    <text evidence="3">The sequence shown here is derived from an EMBL/GenBank/DDBJ whole genome shotgun (WGS) entry which is preliminary data.</text>
</comment>
<evidence type="ECO:0000313" key="4">
    <source>
        <dbReference type="Proteomes" id="UP000522313"/>
    </source>
</evidence>
<feature type="domain" description="DUF2147" evidence="2">
    <location>
        <begin position="36"/>
        <end position="140"/>
    </location>
</feature>
<keyword evidence="1" id="KW-0732">Signal</keyword>
<feature type="signal peptide" evidence="1">
    <location>
        <begin position="1"/>
        <end position="23"/>
    </location>
</feature>
<dbReference type="AlphaFoldDB" id="A0A7X0JAL0"/>
<evidence type="ECO:0000313" key="3">
    <source>
        <dbReference type="EMBL" id="MBB6504111.1"/>
    </source>
</evidence>
<dbReference type="PANTHER" id="PTHR36919:SF2">
    <property type="entry name" value="BLL6627 PROTEIN"/>
    <property type="match status" value="1"/>
</dbReference>
<feature type="chain" id="PRO_5030552171" evidence="1">
    <location>
        <begin position="24"/>
        <end position="147"/>
    </location>
</feature>
<reference evidence="3 4" key="1">
    <citation type="submission" date="2020-08" db="EMBL/GenBank/DDBJ databases">
        <title>The Agave Microbiome: Exploring the role of microbial communities in plant adaptations to desert environments.</title>
        <authorList>
            <person name="Partida-Martinez L.P."/>
        </authorList>
    </citation>
    <scope>NUCLEOTIDE SEQUENCE [LARGE SCALE GENOMIC DNA]</scope>
    <source>
        <strain evidence="3 4">AS3.13</strain>
    </source>
</reference>
<evidence type="ECO:0000256" key="1">
    <source>
        <dbReference type="SAM" id="SignalP"/>
    </source>
</evidence>
<dbReference type="PANTHER" id="PTHR36919">
    <property type="entry name" value="BLR1215 PROTEIN"/>
    <property type="match status" value="1"/>
</dbReference>
<dbReference type="Proteomes" id="UP000522313">
    <property type="component" value="Unassembled WGS sequence"/>
</dbReference>
<dbReference type="Pfam" id="PF09917">
    <property type="entry name" value="DUF2147"/>
    <property type="match status" value="1"/>
</dbReference>
<sequence length="147" mass="15869">MFAFRLAAAVAALMTAVAVPAAAQPQNAVAPAAIYGVWMNPYKSVAVRTGPCGDRLCGWIVWANEEAQNDARDGGTPRLIGTALLENYRAEKPGSWSGTVFVPDMNRRFYSIIQQVGPDQMKVKGCILGGLLCKSQLWHRIADVPHA</sequence>
<gene>
    <name evidence="3" type="ORF">F4693_001076</name>
</gene>
<proteinExistence type="predicted"/>
<name>A0A7X0JAL0_9SPHN</name>